<evidence type="ECO:0000256" key="1">
    <source>
        <dbReference type="SAM" id="Phobius"/>
    </source>
</evidence>
<accession>A0A7X2H171</accession>
<evidence type="ECO:0000313" key="2">
    <source>
        <dbReference type="EMBL" id="MRN51686.1"/>
    </source>
</evidence>
<name>A0A7X2H171_9BACL</name>
<feature type="transmembrane region" description="Helical" evidence="1">
    <location>
        <begin position="12"/>
        <end position="31"/>
    </location>
</feature>
<evidence type="ECO:0000313" key="3">
    <source>
        <dbReference type="Proteomes" id="UP000463051"/>
    </source>
</evidence>
<dbReference type="Proteomes" id="UP000463051">
    <property type="component" value="Unassembled WGS sequence"/>
</dbReference>
<dbReference type="AlphaFoldDB" id="A0A7X2H171"/>
<reference evidence="2 3" key="1">
    <citation type="submission" date="2019-11" db="EMBL/GenBank/DDBJ databases">
        <title>Paenibacillus monticola sp. nov., a novel PGPR strain isolated from mountain sample in China.</title>
        <authorList>
            <person name="Zhao Q."/>
            <person name="Li H.-P."/>
            <person name="Zhang J.-L."/>
        </authorList>
    </citation>
    <scope>NUCLEOTIDE SEQUENCE [LARGE SCALE GENOMIC DNA]</scope>
    <source>
        <strain evidence="2 3">LC-T2</strain>
    </source>
</reference>
<gene>
    <name evidence="2" type="ORF">GJB61_01515</name>
</gene>
<protein>
    <submittedName>
        <fullName evidence="2">Uncharacterized protein</fullName>
    </submittedName>
</protein>
<organism evidence="2 3">
    <name type="scientific">Paenibacillus monticola</name>
    <dbReference type="NCBI Taxonomy" id="2666075"/>
    <lineage>
        <taxon>Bacteria</taxon>
        <taxon>Bacillati</taxon>
        <taxon>Bacillota</taxon>
        <taxon>Bacilli</taxon>
        <taxon>Bacillales</taxon>
        <taxon>Paenibacillaceae</taxon>
        <taxon>Paenibacillus</taxon>
    </lineage>
</organism>
<dbReference type="EMBL" id="WJXB01000001">
    <property type="protein sequence ID" value="MRN51686.1"/>
    <property type="molecule type" value="Genomic_DNA"/>
</dbReference>
<keyword evidence="1" id="KW-0812">Transmembrane</keyword>
<dbReference type="RefSeq" id="WP_154116446.1">
    <property type="nucleotide sequence ID" value="NZ_WJXB01000001.1"/>
</dbReference>
<comment type="caution">
    <text evidence="2">The sequence shown here is derived from an EMBL/GenBank/DDBJ whole genome shotgun (WGS) entry which is preliminary data.</text>
</comment>
<keyword evidence="1" id="KW-0472">Membrane</keyword>
<sequence length="231" mass="25713">MPVRTKKKRIVWMTTGVVLASALLFYAFIFVNDKSGGLADWRMSRAMGVNGIIQIPLGKTPEDAVQQFRNDPSMQVIHREPVDGGILLFIKRYYQKDGNDLQVEYARKTWLGWKWGWGGGYGIGGSLQTKAALNYMSIPEIEGISTPFPIVFGDVLDPSINKVIVEIKGKDTGNYEAKLTGLDNENRIWFVLLPSADYTSFEIKGFNAEGNLIANKTVSDLRDNGSIDLSD</sequence>
<keyword evidence="1" id="KW-1133">Transmembrane helix</keyword>
<keyword evidence="3" id="KW-1185">Reference proteome</keyword>
<proteinExistence type="predicted"/>